<dbReference type="Pfam" id="PF08327">
    <property type="entry name" value="AHSA1"/>
    <property type="match status" value="1"/>
</dbReference>
<dbReference type="CDD" id="cd07814">
    <property type="entry name" value="SRPBCC_CalC_Aha1-like"/>
    <property type="match status" value="1"/>
</dbReference>
<evidence type="ECO:0000259" key="2">
    <source>
        <dbReference type="Pfam" id="PF08327"/>
    </source>
</evidence>
<evidence type="ECO:0000313" key="4">
    <source>
        <dbReference type="Proteomes" id="UP000278222"/>
    </source>
</evidence>
<dbReference type="AlphaFoldDB" id="A0A3N1MB81"/>
<dbReference type="Gene3D" id="3.30.530.20">
    <property type="match status" value="1"/>
</dbReference>
<gene>
    <name evidence="3" type="ORF">EDC65_2111</name>
</gene>
<name>A0A3N1MB81_9PROT</name>
<evidence type="ECO:0000256" key="1">
    <source>
        <dbReference type="ARBA" id="ARBA00006817"/>
    </source>
</evidence>
<dbReference type="RefSeq" id="WP_123689609.1">
    <property type="nucleotide sequence ID" value="NZ_AP019700.1"/>
</dbReference>
<comment type="caution">
    <text evidence="3">The sequence shown here is derived from an EMBL/GenBank/DDBJ whole genome shotgun (WGS) entry which is preliminary data.</text>
</comment>
<dbReference type="EMBL" id="RJKX01000013">
    <property type="protein sequence ID" value="ROQ00315.1"/>
    <property type="molecule type" value="Genomic_DNA"/>
</dbReference>
<dbReference type="InterPro" id="IPR013538">
    <property type="entry name" value="ASHA1/2-like_C"/>
</dbReference>
<dbReference type="OrthoDB" id="9805228at2"/>
<protein>
    <submittedName>
        <fullName evidence="3">Uncharacterized protein YndB with AHSA1/START domain</fullName>
    </submittedName>
</protein>
<sequence>MDADQPVITEPSLTLVRRIRAPVARVYAAWTDPQLLGLWWGPHHTRVESATLDVRVGGGFRTVLREDNGDRHEVSGVYGVVEPERRLVFSWAWVSTPERVSRVTVTFRPLTDGTEVTVQHDRLADEQSKTGHTRGWTESMERLVRLFIGDAA</sequence>
<evidence type="ECO:0000313" key="3">
    <source>
        <dbReference type="EMBL" id="ROQ00315.1"/>
    </source>
</evidence>
<comment type="similarity">
    <text evidence="1">Belongs to the AHA1 family.</text>
</comment>
<dbReference type="Proteomes" id="UP000278222">
    <property type="component" value="Unassembled WGS sequence"/>
</dbReference>
<feature type="domain" description="Activator of Hsp90 ATPase homologue 1/2-like C-terminal" evidence="2">
    <location>
        <begin position="20"/>
        <end position="146"/>
    </location>
</feature>
<dbReference type="InterPro" id="IPR023393">
    <property type="entry name" value="START-like_dom_sf"/>
</dbReference>
<dbReference type="SUPFAM" id="SSF55961">
    <property type="entry name" value="Bet v1-like"/>
    <property type="match status" value="1"/>
</dbReference>
<proteinExistence type="inferred from homology"/>
<organism evidence="3 4">
    <name type="scientific">Stella humosa</name>
    <dbReference type="NCBI Taxonomy" id="94"/>
    <lineage>
        <taxon>Bacteria</taxon>
        <taxon>Pseudomonadati</taxon>
        <taxon>Pseudomonadota</taxon>
        <taxon>Alphaproteobacteria</taxon>
        <taxon>Rhodospirillales</taxon>
        <taxon>Stellaceae</taxon>
        <taxon>Stella</taxon>
    </lineage>
</organism>
<accession>A0A3N1MB81</accession>
<keyword evidence="4" id="KW-1185">Reference proteome</keyword>
<reference evidence="3 4" key="1">
    <citation type="submission" date="2018-11" db="EMBL/GenBank/DDBJ databases">
        <title>Genomic Encyclopedia of Type Strains, Phase IV (KMG-IV): sequencing the most valuable type-strain genomes for metagenomic binning, comparative biology and taxonomic classification.</title>
        <authorList>
            <person name="Goeker M."/>
        </authorList>
    </citation>
    <scope>NUCLEOTIDE SEQUENCE [LARGE SCALE GENOMIC DNA]</scope>
    <source>
        <strain evidence="3 4">DSM 5900</strain>
    </source>
</reference>